<dbReference type="EMBL" id="JAYKXH010000014">
    <property type="protein sequence ID" value="KAK7145499.1"/>
    <property type="molecule type" value="Genomic_DNA"/>
</dbReference>
<proteinExistence type="predicted"/>
<comment type="caution">
    <text evidence="1">The sequence shown here is derived from an EMBL/GenBank/DDBJ whole genome shotgun (WGS) entry which is preliminary data.</text>
</comment>
<sequence length="15" mass="1754">MESNTFKLTRKLKSA</sequence>
<evidence type="ECO:0000313" key="1">
    <source>
        <dbReference type="EMBL" id="KAK7145499.1"/>
    </source>
</evidence>
<organism evidence="1 2">
    <name type="scientific">Phoxinus phoxinus</name>
    <name type="common">Eurasian minnow</name>
    <dbReference type="NCBI Taxonomy" id="58324"/>
    <lineage>
        <taxon>Eukaryota</taxon>
        <taxon>Metazoa</taxon>
        <taxon>Chordata</taxon>
        <taxon>Craniata</taxon>
        <taxon>Vertebrata</taxon>
        <taxon>Euteleostomi</taxon>
        <taxon>Actinopterygii</taxon>
        <taxon>Neopterygii</taxon>
        <taxon>Teleostei</taxon>
        <taxon>Ostariophysi</taxon>
        <taxon>Cypriniformes</taxon>
        <taxon>Leuciscidae</taxon>
        <taxon>Phoxininae</taxon>
        <taxon>Phoxinus</taxon>
    </lineage>
</organism>
<dbReference type="Proteomes" id="UP001364617">
    <property type="component" value="Unassembled WGS sequence"/>
</dbReference>
<accession>A0AAN9CRW9</accession>
<reference evidence="1 2" key="1">
    <citation type="submission" date="2024-02" db="EMBL/GenBank/DDBJ databases">
        <title>Chromosome-level genome assembly of the Eurasian Minnow (Phoxinus phoxinus).</title>
        <authorList>
            <person name="Oriowo T.O."/>
            <person name="Martin S."/>
            <person name="Stange M."/>
            <person name="Chrysostomakis Y."/>
            <person name="Brown T."/>
            <person name="Winkler S."/>
            <person name="Kukowka S."/>
            <person name="Myers E.W."/>
            <person name="Bohne A."/>
        </authorList>
    </citation>
    <scope>NUCLEOTIDE SEQUENCE [LARGE SCALE GENOMIC DNA]</scope>
    <source>
        <strain evidence="1">ZFMK-TIS-60720</strain>
        <tissue evidence="1">Whole Organism</tissue>
    </source>
</reference>
<name>A0AAN9CRW9_9TELE</name>
<keyword evidence="2" id="KW-1185">Reference proteome</keyword>
<protein>
    <submittedName>
        <fullName evidence="1">Uncharacterized protein</fullName>
    </submittedName>
</protein>
<evidence type="ECO:0000313" key="2">
    <source>
        <dbReference type="Proteomes" id="UP001364617"/>
    </source>
</evidence>
<gene>
    <name evidence="1" type="ORF">R3I93_013281</name>
</gene>